<reference evidence="3" key="1">
    <citation type="submission" date="2014-04" db="EMBL/GenBank/DDBJ databases">
        <title>Evolutionary Origins and Diversification of the Mycorrhizal Mutualists.</title>
        <authorList>
            <consortium name="DOE Joint Genome Institute"/>
            <consortium name="Mycorrhizal Genomics Consortium"/>
            <person name="Kohler A."/>
            <person name="Kuo A."/>
            <person name="Nagy L.G."/>
            <person name="Floudas D."/>
            <person name="Copeland A."/>
            <person name="Barry K.W."/>
            <person name="Cichocki N."/>
            <person name="Veneault-Fourrey C."/>
            <person name="LaButti K."/>
            <person name="Lindquist E.A."/>
            <person name="Lipzen A."/>
            <person name="Lundell T."/>
            <person name="Morin E."/>
            <person name="Murat C."/>
            <person name="Riley R."/>
            <person name="Ohm R."/>
            <person name="Sun H."/>
            <person name="Tunlid A."/>
            <person name="Henrissat B."/>
            <person name="Grigoriev I.V."/>
            <person name="Hibbett D.S."/>
            <person name="Martin F."/>
        </authorList>
    </citation>
    <scope>NUCLEOTIDE SEQUENCE [LARGE SCALE GENOMIC DNA]</scope>
    <source>
        <strain evidence="3">FD-334 SS-4</strain>
    </source>
</reference>
<evidence type="ECO:0000256" key="1">
    <source>
        <dbReference type="SAM" id="Coils"/>
    </source>
</evidence>
<dbReference type="OMA" id="FATNRAP"/>
<evidence type="ECO:0000313" key="2">
    <source>
        <dbReference type="EMBL" id="KJA17068.1"/>
    </source>
</evidence>
<dbReference type="OrthoDB" id="3365698at2759"/>
<proteinExistence type="predicted"/>
<keyword evidence="3" id="KW-1185">Reference proteome</keyword>
<protein>
    <recommendedName>
        <fullName evidence="4">F-box domain-containing protein</fullName>
    </recommendedName>
</protein>
<feature type="coiled-coil region" evidence="1">
    <location>
        <begin position="29"/>
        <end position="56"/>
    </location>
</feature>
<organism evidence="2 3">
    <name type="scientific">Hypholoma sublateritium (strain FD-334 SS-4)</name>
    <dbReference type="NCBI Taxonomy" id="945553"/>
    <lineage>
        <taxon>Eukaryota</taxon>
        <taxon>Fungi</taxon>
        <taxon>Dikarya</taxon>
        <taxon>Basidiomycota</taxon>
        <taxon>Agaricomycotina</taxon>
        <taxon>Agaricomycetes</taxon>
        <taxon>Agaricomycetidae</taxon>
        <taxon>Agaricales</taxon>
        <taxon>Agaricineae</taxon>
        <taxon>Strophariaceae</taxon>
        <taxon>Hypholoma</taxon>
    </lineage>
</organism>
<dbReference type="AlphaFoldDB" id="A0A0D2M1P3"/>
<dbReference type="Proteomes" id="UP000054270">
    <property type="component" value="Unassembled WGS sequence"/>
</dbReference>
<evidence type="ECO:0008006" key="4">
    <source>
        <dbReference type="Google" id="ProtNLM"/>
    </source>
</evidence>
<evidence type="ECO:0000313" key="3">
    <source>
        <dbReference type="Proteomes" id="UP000054270"/>
    </source>
</evidence>
<accession>A0A0D2M1P3</accession>
<dbReference type="EMBL" id="KN817610">
    <property type="protein sequence ID" value="KJA17068.1"/>
    <property type="molecule type" value="Genomic_DNA"/>
</dbReference>
<name>A0A0D2M1P3_HYPSF</name>
<feature type="non-terminal residue" evidence="2">
    <location>
        <position position="118"/>
    </location>
</feature>
<keyword evidence="1" id="KW-0175">Coiled coil</keyword>
<sequence>MSSQSFPENLFATNRAPSDEDHKKLVHLIGEQERRIDILTRQIANLETEKTALVEGLAPLKRAISPFRRLPDDIIRAIFVACLDRMRNPTMAHTEAPVILTRISSYTRRLALASPELW</sequence>
<gene>
    <name evidence="2" type="ORF">HYPSUDRAFT_146928</name>
</gene>
<dbReference type="STRING" id="945553.A0A0D2M1P3"/>